<keyword evidence="3" id="KW-0804">Transcription</keyword>
<evidence type="ECO:0000256" key="1">
    <source>
        <dbReference type="ARBA" id="ARBA00023015"/>
    </source>
</evidence>
<dbReference type="InterPro" id="IPR009057">
    <property type="entry name" value="Homeodomain-like_sf"/>
</dbReference>
<dbReference type="AlphaFoldDB" id="A0A1M6X7L8"/>
<dbReference type="Pfam" id="PF12833">
    <property type="entry name" value="HTH_18"/>
    <property type="match status" value="1"/>
</dbReference>
<dbReference type="EMBL" id="FRBD01000019">
    <property type="protein sequence ID" value="SHL02000.1"/>
    <property type="molecule type" value="Genomic_DNA"/>
</dbReference>
<sequence>MLGKKQASCARLIATFAAMKEDFLYSTDFYGMNARELSHTCMHLLCLAGEASFVFNEHCYHIVKNDLVVIPMPDRVKNLAAHADLQVEWFAADYKFLQNLLPSNNYSIGGSISLNQDPVIKLTDEQAQHLLDDFHRLRDRKDDRHLQFYRELMGSLCLTMMYDIFEAHAQRESTDSHTDRTAYIAKQLMTLLSTGISRTERDVSYYAERLNVSPKYLSATIKRVTGHSVTSYIDRHTIPILKDYLNDERLSLTQIADLMNFTSLSYFSRYCTKHLGQSPSDYRLSLQPK</sequence>
<gene>
    <name evidence="5" type="ORF">SAMN05216463_11959</name>
</gene>
<evidence type="ECO:0000259" key="4">
    <source>
        <dbReference type="PROSITE" id="PS01124"/>
    </source>
</evidence>
<protein>
    <submittedName>
        <fullName evidence="5">AraC-type DNA-binding protein</fullName>
    </submittedName>
</protein>
<dbReference type="PANTHER" id="PTHR43280">
    <property type="entry name" value="ARAC-FAMILY TRANSCRIPTIONAL REGULATOR"/>
    <property type="match status" value="1"/>
</dbReference>
<dbReference type="Proteomes" id="UP000184130">
    <property type="component" value="Unassembled WGS sequence"/>
</dbReference>
<dbReference type="Gene3D" id="1.10.10.60">
    <property type="entry name" value="Homeodomain-like"/>
    <property type="match status" value="1"/>
</dbReference>
<dbReference type="SMART" id="SM00342">
    <property type="entry name" value="HTH_ARAC"/>
    <property type="match status" value="1"/>
</dbReference>
<reference evidence="5 6" key="1">
    <citation type="submission" date="2016-11" db="EMBL/GenBank/DDBJ databases">
        <authorList>
            <person name="Jaros S."/>
            <person name="Januszkiewicz K."/>
            <person name="Wedrychowicz H."/>
        </authorList>
    </citation>
    <scope>NUCLEOTIDE SEQUENCE [LARGE SCALE GENOMIC DNA]</scope>
    <source>
        <strain evidence="5 6">KHT3</strain>
    </source>
</reference>
<dbReference type="PANTHER" id="PTHR43280:SF32">
    <property type="entry name" value="TRANSCRIPTIONAL REGULATORY PROTEIN"/>
    <property type="match status" value="1"/>
</dbReference>
<evidence type="ECO:0000313" key="5">
    <source>
        <dbReference type="EMBL" id="SHL02000.1"/>
    </source>
</evidence>
<evidence type="ECO:0000256" key="2">
    <source>
        <dbReference type="ARBA" id="ARBA00023125"/>
    </source>
</evidence>
<dbReference type="InterPro" id="IPR018060">
    <property type="entry name" value="HTH_AraC"/>
</dbReference>
<dbReference type="GO" id="GO:0043565">
    <property type="term" value="F:sequence-specific DNA binding"/>
    <property type="evidence" value="ECO:0007669"/>
    <property type="project" value="InterPro"/>
</dbReference>
<evidence type="ECO:0000256" key="3">
    <source>
        <dbReference type="ARBA" id="ARBA00023163"/>
    </source>
</evidence>
<feature type="domain" description="HTH araC/xylS-type" evidence="4">
    <location>
        <begin position="186"/>
        <end position="285"/>
    </location>
</feature>
<keyword evidence="1" id="KW-0805">Transcription regulation</keyword>
<name>A0A1M6X7L8_XYLRU</name>
<dbReference type="PROSITE" id="PS01124">
    <property type="entry name" value="HTH_ARAC_FAMILY_2"/>
    <property type="match status" value="1"/>
</dbReference>
<dbReference type="SUPFAM" id="SSF46689">
    <property type="entry name" value="Homeodomain-like"/>
    <property type="match status" value="1"/>
</dbReference>
<keyword evidence="2 5" id="KW-0238">DNA-binding</keyword>
<proteinExistence type="predicted"/>
<dbReference type="GO" id="GO:0003700">
    <property type="term" value="F:DNA-binding transcription factor activity"/>
    <property type="evidence" value="ECO:0007669"/>
    <property type="project" value="InterPro"/>
</dbReference>
<accession>A0A1M6X7L8</accession>
<organism evidence="5 6">
    <name type="scientific">Xylanibacter ruminicola</name>
    <name type="common">Prevotella ruminicola</name>
    <dbReference type="NCBI Taxonomy" id="839"/>
    <lineage>
        <taxon>Bacteria</taxon>
        <taxon>Pseudomonadati</taxon>
        <taxon>Bacteroidota</taxon>
        <taxon>Bacteroidia</taxon>
        <taxon>Bacteroidales</taxon>
        <taxon>Prevotellaceae</taxon>
        <taxon>Xylanibacter</taxon>
    </lineage>
</organism>
<evidence type="ECO:0000313" key="6">
    <source>
        <dbReference type="Proteomes" id="UP000184130"/>
    </source>
</evidence>